<dbReference type="Proteomes" id="UP001186974">
    <property type="component" value="Unassembled WGS sequence"/>
</dbReference>
<organism evidence="1 2">
    <name type="scientific">Coniosporium uncinatum</name>
    <dbReference type="NCBI Taxonomy" id="93489"/>
    <lineage>
        <taxon>Eukaryota</taxon>
        <taxon>Fungi</taxon>
        <taxon>Dikarya</taxon>
        <taxon>Ascomycota</taxon>
        <taxon>Pezizomycotina</taxon>
        <taxon>Dothideomycetes</taxon>
        <taxon>Dothideomycetes incertae sedis</taxon>
        <taxon>Coniosporium</taxon>
    </lineage>
</organism>
<sequence>VILLCPSTGLLGQIPTSHRPPNIPLLAETANLSGLGSAAGANDPCTGESVAGNGAPEGADAAAEEDATALVLLSLAAAS</sequence>
<reference evidence="1" key="1">
    <citation type="submission" date="2024-09" db="EMBL/GenBank/DDBJ databases">
        <title>Black Yeasts Isolated from many extreme environments.</title>
        <authorList>
            <person name="Coleine C."/>
            <person name="Stajich J.E."/>
            <person name="Selbmann L."/>
        </authorList>
    </citation>
    <scope>NUCLEOTIDE SEQUENCE</scope>
    <source>
        <strain evidence="1">CCFEE 5737</strain>
    </source>
</reference>
<feature type="non-terminal residue" evidence="1">
    <location>
        <position position="1"/>
    </location>
</feature>
<dbReference type="EMBL" id="JAWDJW010006647">
    <property type="protein sequence ID" value="KAK3064002.1"/>
    <property type="molecule type" value="Genomic_DNA"/>
</dbReference>
<keyword evidence="2" id="KW-1185">Reference proteome</keyword>
<accession>A0ACC3D9U4</accession>
<protein>
    <submittedName>
        <fullName evidence="1">Uncharacterized protein</fullName>
    </submittedName>
</protein>
<gene>
    <name evidence="1" type="ORF">LTS18_011013</name>
</gene>
<name>A0ACC3D9U4_9PEZI</name>
<comment type="caution">
    <text evidence="1">The sequence shown here is derived from an EMBL/GenBank/DDBJ whole genome shotgun (WGS) entry which is preliminary data.</text>
</comment>
<evidence type="ECO:0000313" key="2">
    <source>
        <dbReference type="Proteomes" id="UP001186974"/>
    </source>
</evidence>
<evidence type="ECO:0000313" key="1">
    <source>
        <dbReference type="EMBL" id="KAK3064002.1"/>
    </source>
</evidence>
<proteinExistence type="predicted"/>